<dbReference type="InterPro" id="IPR038673">
    <property type="entry name" value="OprB_sf"/>
</dbReference>
<comment type="similarity">
    <text evidence="1 2">Belongs to the OprB family.</text>
</comment>
<name>A0A2T1M174_9CHRO</name>
<dbReference type="InterPro" id="IPR001119">
    <property type="entry name" value="SLH_dom"/>
</dbReference>
<dbReference type="RefSeq" id="WP_106455883.1">
    <property type="nucleotide sequence ID" value="NZ_PXOH01000004.1"/>
</dbReference>
<dbReference type="InterPro" id="IPR047684">
    <property type="entry name" value="Por_som-like"/>
</dbReference>
<dbReference type="PANTHER" id="PTHR43308:SF1">
    <property type="entry name" value="OUTER MEMBRANE PROTEIN ALPHA"/>
    <property type="match status" value="1"/>
</dbReference>
<keyword evidence="2" id="KW-0732">Signal</keyword>
<feature type="domain" description="SLH" evidence="4">
    <location>
        <begin position="90"/>
        <end position="154"/>
    </location>
</feature>
<dbReference type="AlphaFoldDB" id="A0A2T1M174"/>
<dbReference type="InterPro" id="IPR007049">
    <property type="entry name" value="Carb-sel_porin_OprB"/>
</dbReference>
<dbReference type="Pfam" id="PF04966">
    <property type="entry name" value="OprB"/>
    <property type="match status" value="1"/>
</dbReference>
<dbReference type="EMBL" id="PXOH01000004">
    <property type="protein sequence ID" value="PSF38440.1"/>
    <property type="molecule type" value="Genomic_DNA"/>
</dbReference>
<dbReference type="GO" id="GO:0008643">
    <property type="term" value="P:carbohydrate transport"/>
    <property type="evidence" value="ECO:0007669"/>
    <property type="project" value="InterPro"/>
</dbReference>
<keyword evidence="6" id="KW-1185">Reference proteome</keyword>
<dbReference type="PANTHER" id="PTHR43308">
    <property type="entry name" value="OUTER MEMBRANE PROTEIN ALPHA-RELATED"/>
    <property type="match status" value="1"/>
</dbReference>
<keyword evidence="3" id="KW-0175">Coiled coil</keyword>
<dbReference type="PROSITE" id="PS51272">
    <property type="entry name" value="SLH"/>
    <property type="match status" value="1"/>
</dbReference>
<dbReference type="GO" id="GO:0015288">
    <property type="term" value="F:porin activity"/>
    <property type="evidence" value="ECO:0007669"/>
    <property type="project" value="InterPro"/>
</dbReference>
<evidence type="ECO:0000256" key="2">
    <source>
        <dbReference type="RuleBase" id="RU363072"/>
    </source>
</evidence>
<dbReference type="Proteomes" id="UP000239001">
    <property type="component" value="Unassembled WGS sequence"/>
</dbReference>
<dbReference type="NCBIfam" id="NF033921">
    <property type="entry name" value="por_somb"/>
    <property type="match status" value="1"/>
</dbReference>
<reference evidence="5 6" key="1">
    <citation type="submission" date="2018-03" db="EMBL/GenBank/DDBJ databases">
        <title>The ancient ancestry and fast evolution of plastids.</title>
        <authorList>
            <person name="Moore K.R."/>
            <person name="Magnabosco C."/>
            <person name="Momper L."/>
            <person name="Gold D.A."/>
            <person name="Bosak T."/>
            <person name="Fournier G.P."/>
        </authorList>
    </citation>
    <scope>NUCLEOTIDE SEQUENCE [LARGE SCALE GENOMIC DNA]</scope>
    <source>
        <strain evidence="5 6">CCALA 016</strain>
    </source>
</reference>
<evidence type="ECO:0000256" key="1">
    <source>
        <dbReference type="ARBA" id="ARBA00008769"/>
    </source>
</evidence>
<evidence type="ECO:0000256" key="3">
    <source>
        <dbReference type="SAM" id="Coils"/>
    </source>
</evidence>
<protein>
    <submittedName>
        <fullName evidence="5">S-layer protein</fullName>
    </submittedName>
</protein>
<feature type="chain" id="PRO_5015376147" evidence="2">
    <location>
        <begin position="29"/>
        <end position="567"/>
    </location>
</feature>
<organism evidence="5 6">
    <name type="scientific">Aphanothece hegewaldii CCALA 016</name>
    <dbReference type="NCBI Taxonomy" id="2107694"/>
    <lineage>
        <taxon>Bacteria</taxon>
        <taxon>Bacillati</taxon>
        <taxon>Cyanobacteriota</taxon>
        <taxon>Cyanophyceae</taxon>
        <taxon>Oscillatoriophycideae</taxon>
        <taxon>Chroococcales</taxon>
        <taxon>Aphanothecaceae</taxon>
        <taxon>Aphanothece</taxon>
    </lineage>
</organism>
<evidence type="ECO:0000313" key="6">
    <source>
        <dbReference type="Proteomes" id="UP000239001"/>
    </source>
</evidence>
<feature type="coiled-coil region" evidence="3">
    <location>
        <begin position="155"/>
        <end position="196"/>
    </location>
</feature>
<evidence type="ECO:0000313" key="5">
    <source>
        <dbReference type="EMBL" id="PSF38440.1"/>
    </source>
</evidence>
<comment type="caution">
    <text evidence="5">The sequence shown here is derived from an EMBL/GenBank/DDBJ whole genome shotgun (WGS) entry which is preliminary data.</text>
</comment>
<dbReference type="OrthoDB" id="541604at2"/>
<proteinExistence type="inferred from homology"/>
<dbReference type="InterPro" id="IPR051465">
    <property type="entry name" value="Cell_Envelope_Struct_Comp"/>
</dbReference>
<dbReference type="Gene3D" id="2.40.160.180">
    <property type="entry name" value="Carbohydrate-selective porin OprB"/>
    <property type="match status" value="1"/>
</dbReference>
<reference evidence="5 6" key="2">
    <citation type="submission" date="2018-03" db="EMBL/GenBank/DDBJ databases">
        <authorList>
            <person name="Keele B.F."/>
        </authorList>
    </citation>
    <scope>NUCLEOTIDE SEQUENCE [LARGE SCALE GENOMIC DNA]</scope>
    <source>
        <strain evidence="5 6">CCALA 016</strain>
    </source>
</reference>
<sequence length="567" mass="61559">MSKLAKNLLKAAPIVLGASFLAGQSAIAAPSDAEKIKKTENASFTQDLLLAQAAPQTPATEAEVLNQINRYNTKRFDSGIYNNPMSQVTSVNQLRDVEPTAWAFEALRSLVERYGCIVGYPDRTFRGNRALSRWEFAAGLNACMNVMERLIQDGVGVLREDIDKLKRLAQEFESELAALGARVDNLEQRVAFLEDHQFSTTTKLKGEVIFSIADTFGDRASGGIPDQGGGDETQTVFQDRVRLNFETSFTGKDLLRTRLQAGNFGGNQFNARSGTGTNMTRLAYDDGTDNDVTIDDLWYRTGIGPVTLWVGTSGLNLDDVFDTGNPYLSDSGIGALSRGQRYNNLLYRGPSGAGGALKFGNDFISVTAAYLAGEAANPVEGAGLFNGDYSAGAQIGFNYKDYFKIAATYIHTYQENTNPNSVSGLFGGVSSLNAEFPFDTTTPMTADRYGLQASTRIAFVNLAAWGGFAQVQSQDKDINFNDQDVWTWNVNASLVDLLVEGSLFWVGGGMPPKANEGGTSYMVETGFRIPVTKNIFVTPGGYVVFNPNNDGSNDAIYVGVLRTTFKF</sequence>
<evidence type="ECO:0000259" key="4">
    <source>
        <dbReference type="PROSITE" id="PS51272"/>
    </source>
</evidence>
<feature type="signal peptide" evidence="2">
    <location>
        <begin position="1"/>
        <end position="28"/>
    </location>
</feature>
<dbReference type="Pfam" id="PF00395">
    <property type="entry name" value="SLH"/>
    <property type="match status" value="1"/>
</dbReference>
<accession>A0A2T1M174</accession>
<dbReference type="GO" id="GO:0016020">
    <property type="term" value="C:membrane"/>
    <property type="evidence" value="ECO:0007669"/>
    <property type="project" value="InterPro"/>
</dbReference>
<gene>
    <name evidence="5" type="ORF">C7H19_05500</name>
</gene>